<feature type="transmembrane region" description="Helical" evidence="1">
    <location>
        <begin position="372"/>
        <end position="393"/>
    </location>
</feature>
<keyword evidence="1" id="KW-0812">Transmembrane</keyword>
<sequence length="505" mass="56532">MARLTVCPWRPDRPGAGQVATETMPPQESKCTTGPWSGCAMSSEFSDSTCSTDEPSEWVNVLLSKRLCWTLTRFIIAFSIAVLGTWAALWLGTLGCGRWNYGYPYPQFVCSSDYWLSPREPLRGVFKFHIGLVYFLIVSTGLAGFGAMWLWWNASTAHILKASRFLVINWVEGLASLGFVISELSSMDHSFLWLYLRGLAQVAELVFLQLLIQHRFQSLWPALNQPWLATWTRRMFTLGGILLGAGCFLLFFAYVEASDGYYDDFALPDGSCAHMLVAVLILMCACFLTWVSLMFRTLHSIFRGLQAAQVRTQNQTTLHWSMALQRSRRAALMQGLGMAMMLITTVTFCGIAVFAAIAVIEFHPHVGTVARVNTAIIAQCSNLLLNMLGAFIFSGAHRLMWQSSESLLSPTSCTCKWHWKCAPKPKRITQDPHWKAKTKDLARRGLRLRDLLDFYRMLGKDVMPSFQPGLHTTNDVVRLAIIPMTSASCTSYAQVVNGAEGVTPR</sequence>
<feature type="transmembrane region" description="Helical" evidence="1">
    <location>
        <begin position="74"/>
        <end position="93"/>
    </location>
</feature>
<feature type="transmembrane region" description="Helical" evidence="1">
    <location>
        <begin position="164"/>
        <end position="182"/>
    </location>
</feature>
<evidence type="ECO:0000256" key="1">
    <source>
        <dbReference type="SAM" id="Phobius"/>
    </source>
</evidence>
<dbReference type="EMBL" id="CAXAMN010025177">
    <property type="protein sequence ID" value="CAK9093177.1"/>
    <property type="molecule type" value="Genomic_DNA"/>
</dbReference>
<keyword evidence="1" id="KW-1133">Transmembrane helix</keyword>
<protein>
    <submittedName>
        <fullName evidence="2">Uncharacterized protein</fullName>
    </submittedName>
</protein>
<organism evidence="2 3">
    <name type="scientific">Durusdinium trenchii</name>
    <dbReference type="NCBI Taxonomy" id="1381693"/>
    <lineage>
        <taxon>Eukaryota</taxon>
        <taxon>Sar</taxon>
        <taxon>Alveolata</taxon>
        <taxon>Dinophyceae</taxon>
        <taxon>Suessiales</taxon>
        <taxon>Symbiodiniaceae</taxon>
        <taxon>Durusdinium</taxon>
    </lineage>
</organism>
<feature type="non-terminal residue" evidence="2">
    <location>
        <position position="505"/>
    </location>
</feature>
<name>A0ABP0QXY5_9DINO</name>
<feature type="transmembrane region" description="Helical" evidence="1">
    <location>
        <begin position="128"/>
        <end position="152"/>
    </location>
</feature>
<evidence type="ECO:0000313" key="3">
    <source>
        <dbReference type="Proteomes" id="UP001642484"/>
    </source>
</evidence>
<evidence type="ECO:0000313" key="2">
    <source>
        <dbReference type="EMBL" id="CAK9093177.1"/>
    </source>
</evidence>
<dbReference type="Proteomes" id="UP001642484">
    <property type="component" value="Unassembled WGS sequence"/>
</dbReference>
<feature type="transmembrane region" description="Helical" evidence="1">
    <location>
        <begin position="336"/>
        <end position="360"/>
    </location>
</feature>
<proteinExistence type="predicted"/>
<gene>
    <name evidence="2" type="ORF">CCMP2556_LOCUS44565</name>
</gene>
<reference evidence="2 3" key="1">
    <citation type="submission" date="2024-02" db="EMBL/GenBank/DDBJ databases">
        <authorList>
            <person name="Chen Y."/>
            <person name="Shah S."/>
            <person name="Dougan E. K."/>
            <person name="Thang M."/>
            <person name="Chan C."/>
        </authorList>
    </citation>
    <scope>NUCLEOTIDE SEQUENCE [LARGE SCALE GENOMIC DNA]</scope>
</reference>
<accession>A0ABP0QXY5</accession>
<feature type="transmembrane region" description="Helical" evidence="1">
    <location>
        <begin position="194"/>
        <end position="214"/>
    </location>
</feature>
<keyword evidence="3" id="KW-1185">Reference proteome</keyword>
<keyword evidence="1" id="KW-0472">Membrane</keyword>
<feature type="transmembrane region" description="Helical" evidence="1">
    <location>
        <begin position="235"/>
        <end position="255"/>
    </location>
</feature>
<feature type="transmembrane region" description="Helical" evidence="1">
    <location>
        <begin position="275"/>
        <end position="295"/>
    </location>
</feature>
<comment type="caution">
    <text evidence="2">The sequence shown here is derived from an EMBL/GenBank/DDBJ whole genome shotgun (WGS) entry which is preliminary data.</text>
</comment>